<evidence type="ECO:0000313" key="2">
    <source>
        <dbReference type="Proteomes" id="UP000232688"/>
    </source>
</evidence>
<dbReference type="VEuPathDB" id="FungiDB:RhiirA1_427993"/>
<proteinExistence type="predicted"/>
<reference evidence="1 2" key="2">
    <citation type="submission" date="2017-10" db="EMBL/GenBank/DDBJ databases">
        <title>Genome analyses suggest a sexual origin of heterokaryosis in a supposedly ancient asexual fungus.</title>
        <authorList>
            <person name="Corradi N."/>
            <person name="Sedzielewska K."/>
            <person name="Noel J."/>
            <person name="Charron P."/>
            <person name="Farinelli L."/>
            <person name="Marton T."/>
            <person name="Kruger M."/>
            <person name="Pelin A."/>
            <person name="Brachmann A."/>
            <person name="Corradi N."/>
        </authorList>
    </citation>
    <scope>NUCLEOTIDE SEQUENCE [LARGE SCALE GENOMIC DNA]</scope>
    <source>
        <strain evidence="1 2">A1</strain>
    </source>
</reference>
<reference evidence="1 2" key="1">
    <citation type="submission" date="2017-10" db="EMBL/GenBank/DDBJ databases">
        <title>Extensive intraspecific genome diversity in a model arbuscular mycorrhizal fungus.</title>
        <authorList>
            <person name="Chen E.C.H."/>
            <person name="Morin E."/>
            <person name="Baudet D."/>
            <person name="Noel J."/>
            <person name="Ndikumana S."/>
            <person name="Charron P."/>
            <person name="St-Onge C."/>
            <person name="Giorgi J."/>
            <person name="Grigoriev I.V."/>
            <person name="Roux C."/>
            <person name="Martin F.M."/>
            <person name="Corradi N."/>
        </authorList>
    </citation>
    <scope>NUCLEOTIDE SEQUENCE [LARGE SCALE GENOMIC DNA]</scope>
    <source>
        <strain evidence="1 2">A1</strain>
    </source>
</reference>
<name>A0A2N0R485_9GLOM</name>
<gene>
    <name evidence="1" type="ORF">RhiirA1_427993</name>
</gene>
<dbReference type="AlphaFoldDB" id="A0A2N0R485"/>
<dbReference type="Proteomes" id="UP000232688">
    <property type="component" value="Unassembled WGS sequence"/>
</dbReference>
<evidence type="ECO:0000313" key="1">
    <source>
        <dbReference type="EMBL" id="PKC58124.1"/>
    </source>
</evidence>
<protein>
    <recommendedName>
        <fullName evidence="3">TLDc domain-containing protein</fullName>
    </recommendedName>
</protein>
<accession>A0A2N0R485</accession>
<organism evidence="1 2">
    <name type="scientific">Rhizophagus irregularis</name>
    <dbReference type="NCBI Taxonomy" id="588596"/>
    <lineage>
        <taxon>Eukaryota</taxon>
        <taxon>Fungi</taxon>
        <taxon>Fungi incertae sedis</taxon>
        <taxon>Mucoromycota</taxon>
        <taxon>Glomeromycotina</taxon>
        <taxon>Glomeromycetes</taxon>
        <taxon>Glomerales</taxon>
        <taxon>Glomeraceae</taxon>
        <taxon>Rhizophagus</taxon>
    </lineage>
</organism>
<sequence>MEIIRVNSMYHGYALYDHYSNGFNFGSTLYMSGQQIYFSNSGYYDGIINNVLSPYMGNCFVPEEIEVFKITTS</sequence>
<dbReference type="EMBL" id="LLXH01001624">
    <property type="protein sequence ID" value="PKC58124.1"/>
    <property type="molecule type" value="Genomic_DNA"/>
</dbReference>
<evidence type="ECO:0008006" key="3">
    <source>
        <dbReference type="Google" id="ProtNLM"/>
    </source>
</evidence>
<comment type="caution">
    <text evidence="1">The sequence shown here is derived from an EMBL/GenBank/DDBJ whole genome shotgun (WGS) entry which is preliminary data.</text>
</comment>